<dbReference type="AlphaFoldDB" id="A0A5M6CP53"/>
<reference evidence="1 2" key="1">
    <citation type="submission" date="2019-09" db="EMBL/GenBank/DDBJ databases">
        <title>Genome sequence and assembly of Taibaiella sp.</title>
        <authorList>
            <person name="Chhetri G."/>
        </authorList>
    </citation>
    <scope>NUCLEOTIDE SEQUENCE [LARGE SCALE GENOMIC DNA]</scope>
    <source>
        <strain evidence="1 2">KVB11</strain>
    </source>
</reference>
<dbReference type="Pfam" id="PF00756">
    <property type="entry name" value="Esterase"/>
    <property type="match status" value="1"/>
</dbReference>
<dbReference type="PANTHER" id="PTHR48098">
    <property type="entry name" value="ENTEROCHELIN ESTERASE-RELATED"/>
    <property type="match status" value="1"/>
</dbReference>
<dbReference type="Gene3D" id="3.40.50.1820">
    <property type="entry name" value="alpha/beta hydrolase"/>
    <property type="match status" value="1"/>
</dbReference>
<sequence>MKIFIPLLLLFFYANKDFAQSAKPIVIGRTEEIQSKELNEKRKVNIYLPEDYNPQDSITYPVIYIIDGGIEEDFFHIAGIVRYNTQPWVNRFPRSIVVGIENTDRKRDCSFMVDNLDFLDKVGFKKESFTSYGGSGKYIAFLENELLPFMDKNYKTTPNRTIIGESFAGLLTTEICLRHRQLFNAYIIITPSLWWGNELLLKEAPSLLQAKNKNKINVYVGACNKDEDTVMYNDAVALKDVLIKQGGSETNVFYDYMPDEIHSTVIHQAVYNAFKLMYPHTEYQK</sequence>
<keyword evidence="1" id="KW-0378">Hydrolase</keyword>
<dbReference type="InterPro" id="IPR029058">
    <property type="entry name" value="AB_hydrolase_fold"/>
</dbReference>
<evidence type="ECO:0000313" key="1">
    <source>
        <dbReference type="EMBL" id="KAA5536796.1"/>
    </source>
</evidence>
<dbReference type="InterPro" id="IPR000801">
    <property type="entry name" value="Esterase-like"/>
</dbReference>
<dbReference type="EMBL" id="VWSH01000001">
    <property type="protein sequence ID" value="KAA5536796.1"/>
    <property type="molecule type" value="Genomic_DNA"/>
</dbReference>
<proteinExistence type="predicted"/>
<protein>
    <submittedName>
        <fullName evidence="1">Alpha/beta hydrolase</fullName>
    </submittedName>
</protein>
<dbReference type="RefSeq" id="WP_150031373.1">
    <property type="nucleotide sequence ID" value="NZ_VWSH01000001.1"/>
</dbReference>
<gene>
    <name evidence="1" type="ORF">F0919_03750</name>
</gene>
<comment type="caution">
    <text evidence="1">The sequence shown here is derived from an EMBL/GenBank/DDBJ whole genome shotgun (WGS) entry which is preliminary data.</text>
</comment>
<dbReference type="SUPFAM" id="SSF53474">
    <property type="entry name" value="alpha/beta-Hydrolases"/>
    <property type="match status" value="1"/>
</dbReference>
<name>A0A5M6CP53_9BACT</name>
<organism evidence="1 2">
    <name type="scientific">Taibaiella lutea</name>
    <dbReference type="NCBI Taxonomy" id="2608001"/>
    <lineage>
        <taxon>Bacteria</taxon>
        <taxon>Pseudomonadati</taxon>
        <taxon>Bacteroidota</taxon>
        <taxon>Chitinophagia</taxon>
        <taxon>Chitinophagales</taxon>
        <taxon>Chitinophagaceae</taxon>
        <taxon>Taibaiella</taxon>
    </lineage>
</organism>
<dbReference type="Proteomes" id="UP000323632">
    <property type="component" value="Unassembled WGS sequence"/>
</dbReference>
<keyword evidence="2" id="KW-1185">Reference proteome</keyword>
<dbReference type="GO" id="GO:0016787">
    <property type="term" value="F:hydrolase activity"/>
    <property type="evidence" value="ECO:0007669"/>
    <property type="project" value="UniProtKB-KW"/>
</dbReference>
<evidence type="ECO:0000313" key="2">
    <source>
        <dbReference type="Proteomes" id="UP000323632"/>
    </source>
</evidence>
<accession>A0A5M6CP53</accession>
<dbReference type="InterPro" id="IPR050583">
    <property type="entry name" value="Mycobacterial_A85_antigen"/>
</dbReference>
<dbReference type="PANTHER" id="PTHR48098:SF6">
    <property type="entry name" value="FERRI-BACILLIBACTIN ESTERASE BESA"/>
    <property type="match status" value="1"/>
</dbReference>